<dbReference type="SUPFAM" id="SSF52777">
    <property type="entry name" value="CoA-dependent acyltransferases"/>
    <property type="match status" value="2"/>
</dbReference>
<dbReference type="InterPro" id="IPR001242">
    <property type="entry name" value="Condensation_dom"/>
</dbReference>
<protein>
    <submittedName>
        <fullName evidence="2">Condensation domain-containing protein</fullName>
    </submittedName>
</protein>
<dbReference type="Pfam" id="PF00668">
    <property type="entry name" value="Condensation"/>
    <property type="match status" value="1"/>
</dbReference>
<reference evidence="2 3" key="1">
    <citation type="submission" date="2022-06" db="EMBL/GenBank/DDBJ databases">
        <title>Genomic Encyclopedia of Archaeal and Bacterial Type Strains, Phase II (KMG-II): from individual species to whole genera.</title>
        <authorList>
            <person name="Goeker M."/>
        </authorList>
    </citation>
    <scope>NUCLEOTIDE SEQUENCE [LARGE SCALE GENOMIC DNA]</scope>
    <source>
        <strain evidence="2 3">DSM 44255</strain>
    </source>
</reference>
<keyword evidence="3" id="KW-1185">Reference proteome</keyword>
<dbReference type="PANTHER" id="PTHR45527">
    <property type="entry name" value="NONRIBOSOMAL PEPTIDE SYNTHETASE"/>
    <property type="match status" value="1"/>
</dbReference>
<evidence type="ECO:0000313" key="2">
    <source>
        <dbReference type="EMBL" id="MCP2273894.1"/>
    </source>
</evidence>
<feature type="domain" description="Condensation" evidence="1">
    <location>
        <begin position="55"/>
        <end position="316"/>
    </location>
</feature>
<comment type="caution">
    <text evidence="2">The sequence shown here is derived from an EMBL/GenBank/DDBJ whole genome shotgun (WGS) entry which is preliminary data.</text>
</comment>
<gene>
    <name evidence="2" type="ORF">LV75_006426</name>
</gene>
<dbReference type="PANTHER" id="PTHR45527:SF1">
    <property type="entry name" value="FATTY ACID SYNTHASE"/>
    <property type="match status" value="1"/>
</dbReference>
<evidence type="ECO:0000259" key="1">
    <source>
        <dbReference type="Pfam" id="PF00668"/>
    </source>
</evidence>
<name>A0ABT1IMJ8_9PSEU</name>
<dbReference type="Gene3D" id="3.30.559.10">
    <property type="entry name" value="Chloramphenicol acetyltransferase-like domain"/>
    <property type="match status" value="1"/>
</dbReference>
<dbReference type="EMBL" id="JAMTCO010000019">
    <property type="protein sequence ID" value="MCP2273894.1"/>
    <property type="molecule type" value="Genomic_DNA"/>
</dbReference>
<organism evidence="2 3">
    <name type="scientific">Actinokineospora diospyrosa</name>
    <dbReference type="NCBI Taxonomy" id="103728"/>
    <lineage>
        <taxon>Bacteria</taxon>
        <taxon>Bacillati</taxon>
        <taxon>Actinomycetota</taxon>
        <taxon>Actinomycetes</taxon>
        <taxon>Pseudonocardiales</taxon>
        <taxon>Pseudonocardiaceae</taxon>
        <taxon>Actinokineospora</taxon>
    </lineage>
</organism>
<accession>A0ABT1IMJ8</accession>
<dbReference type="Gene3D" id="3.30.559.30">
    <property type="entry name" value="Nonribosomal peptide synthetase, condensation domain"/>
    <property type="match status" value="1"/>
</dbReference>
<sequence>MTTVPIPVSEGEDVEAPLTWGQRKIQRELLAYPDDLYLAFLPVTIPAHGSTVDGVVAALASVLAESESLRTIYPGADLQRVLGSPGYELELIENGTAEAIHADMMSSRFRPTDLPVRLALILRDGVPEEIVAVLTHMAVDGIALEFFTSRVADALAGELLPWQAWQPRQLARAQRSPEGLARNARTLSWWEAKYRTAPAAVFPTPVDAPGDPRYIEARMLSFGAATALRALTRRTRVSPSMVALAGLCTILGEHSGQSRIAVSSLSANRSSAQTLRMMGTLSQDALIVVDTPQPFDDLTSQIWESATSAYTHSTVDPDEQQLVREKTDAARGTPFLRDVVYNDVSSPSIFGQPAPPHSPATGTTTITVAPSEFMFVSAYATVYRMDSVFEVSLWADTAYLPEPTVVDLLNAWEQALVAAAR</sequence>
<dbReference type="RefSeq" id="WP_253891082.1">
    <property type="nucleotide sequence ID" value="NZ_BAAAVB010000010.1"/>
</dbReference>
<dbReference type="Proteomes" id="UP001205185">
    <property type="component" value="Unassembled WGS sequence"/>
</dbReference>
<proteinExistence type="predicted"/>
<dbReference type="InterPro" id="IPR023213">
    <property type="entry name" value="CAT-like_dom_sf"/>
</dbReference>
<evidence type="ECO:0000313" key="3">
    <source>
        <dbReference type="Proteomes" id="UP001205185"/>
    </source>
</evidence>